<sequence>MGGSAPSESPRPHASEDDMKRTHARYIHGLIAEPSDPFKAAKEAAISVARGSGSQTVEEVLALSDDSFLLPSDSAIGELVHFIKTKEEPPTIEELWSDEALLRITCCNIFTASLLFNYLNSKGAYIGALLEKVKAAAAATSTAEWATPMVEHIKGLLDSTTLRNVDKNYCGFFVCTLSIIDRLGEEEMGVVLSGLACLPKPVRRIVARQLVERTGSLAELTARLEMLREFITLLAVERLGQLGLDTLQIDTCETVEWLDATALPAMDDVCLTVQKAYQGRPRNHWGNEVYRVCGGYFSTWTWGEFDDLLRLLNMATDQAIWKASSTLPPSSSIPDAEFYNDALSQTDALLRHEATSWIVNSRIYAFRELTRNGGHASSSSSSPEPRRGQGALPSDGSVSSSPSSSEASAILRSHDPHGSASQGRRRPRPGADSVTDPTAPGYRVERHMKQLADSGVLATAPCVLDVGARVRVLRLESEHHARQISQEHAFMRAQSSGMVLPGGRILVMAQDMFTILRVRRDHLLEDSLRQLAGFGADELKRVLKVQFEGEQGVDEGGVQKEFFLLLVQEMYDENYAMFEYNKETRTFWFSNKCLESNLQYELFGIVLGLAIYSGVILDINFPLIVYRKLLSADKEGRIDKPSLDMIEREFDPEFAQGLRKFLNFSGDIEATFSFTMSTDYEYFGERVVVDLIPNGRNIAVTNANRYEYAEKIIDWKINASIARQFWAFKRGFDKCIGQSALFQRLFKTPTDLELLICGTKELDFEALRTNTIYDDGFTKDSPVIRWFWEAMLSPMCTEQDKSKLLLFITGSSRAPPNGLNSVESKITISRMGPDSDRLPQGVASSMRDLSSEFVRERRQQQVQYNLERQRIYRHAVSRGDAREIVSLVSRDAAKSATSVRISTATICEECGGGLSSDRLLAHRIHKKGSTVIVEFDSAMRNYEGLARLVGQLGTIPPEIASELPSLEDAVNRRLRTLVELQRQASSTRQSTAHDTTVQASIVRWLRNTINDAKLQLAVARKGCGMSPKRSRSRSRSAAPRKRTKSVEVEEDIAATAWMNLQTNLRRGLMNYETLRLDKLGPCRNGNGAREAAEALLKLLAQSAELDESISAVLVGPEGCGKSAALAAAVEELKIQKPGLKVIVIHAKGSMTSSNDTAVLRDLHLQLVHQIQGREASVGLTTTASHRQGWTFADYMAKVESLLKESTRGLNCMVLVAVDRFHAFCHTAAKQTLLYNLFDVMQRPGLRLACIGMTNRDDVTFMLEKRIKSRFQLRVIQVHSPPTVDETKSALFARFSLPATDFVTEKFNAWLKASLDTDAATKFILQRVDRSVTMKDFTLDLLDRLSKLPRGGPLLFPAVSTVDGFGDILLSGSEQLVLLGLARLHVKSFTPKNFESIHQEISLFDKRRLEGFSRAIYLQAFKSLKSLGLIQVFDATTVCGSGDLRTMPISCLPCRACYSLNTILESGIIHERFKGWATESIIQKQIEGPVC</sequence>
<feature type="compositionally biased region" description="Low complexity" evidence="6">
    <location>
        <begin position="394"/>
        <end position="411"/>
    </location>
</feature>
<accession>A0A7J6MA21</accession>
<dbReference type="GO" id="GO:0005524">
    <property type="term" value="F:ATP binding"/>
    <property type="evidence" value="ECO:0007669"/>
    <property type="project" value="InterPro"/>
</dbReference>
<dbReference type="Gene3D" id="3.40.50.300">
    <property type="entry name" value="P-loop containing nucleotide triphosphate hydrolases"/>
    <property type="match status" value="1"/>
</dbReference>
<evidence type="ECO:0000256" key="3">
    <source>
        <dbReference type="ARBA" id="ARBA00022679"/>
    </source>
</evidence>
<dbReference type="InterPro" id="IPR000569">
    <property type="entry name" value="HECT_dom"/>
</dbReference>
<evidence type="ECO:0000256" key="6">
    <source>
        <dbReference type="SAM" id="MobiDB-lite"/>
    </source>
</evidence>
<protein>
    <recommendedName>
        <fullName evidence="2">HECT-type E3 ubiquitin transferase</fullName>
        <ecNumber evidence="2">2.3.2.26</ecNumber>
    </recommendedName>
</protein>
<feature type="compositionally biased region" description="Basic residues" evidence="6">
    <location>
        <begin position="1028"/>
        <end position="1043"/>
    </location>
</feature>
<proteinExistence type="predicted"/>
<feature type="region of interest" description="Disordered" evidence="6">
    <location>
        <begin position="372"/>
        <end position="442"/>
    </location>
</feature>
<feature type="region of interest" description="Disordered" evidence="6">
    <location>
        <begin position="1021"/>
        <end position="1045"/>
    </location>
</feature>
<dbReference type="PANTHER" id="PTHR45700">
    <property type="entry name" value="UBIQUITIN-PROTEIN LIGASE E3C"/>
    <property type="match status" value="1"/>
</dbReference>
<dbReference type="SMART" id="SM00119">
    <property type="entry name" value="HECTc"/>
    <property type="match status" value="1"/>
</dbReference>
<dbReference type="Pfam" id="PF00004">
    <property type="entry name" value="AAA"/>
    <property type="match status" value="1"/>
</dbReference>
<keyword evidence="3" id="KW-0808">Transferase</keyword>
<dbReference type="PROSITE" id="PS50237">
    <property type="entry name" value="HECT"/>
    <property type="match status" value="1"/>
</dbReference>
<evidence type="ECO:0000256" key="4">
    <source>
        <dbReference type="ARBA" id="ARBA00022786"/>
    </source>
</evidence>
<dbReference type="Gene3D" id="3.30.2160.10">
    <property type="entry name" value="Hect, E3 ligase catalytic domain"/>
    <property type="match status" value="1"/>
</dbReference>
<dbReference type="InterPro" id="IPR035983">
    <property type="entry name" value="Hect_E3_ubiquitin_ligase"/>
</dbReference>
<reference evidence="8 9" key="1">
    <citation type="submission" date="2020-04" db="EMBL/GenBank/DDBJ databases">
        <title>Perkinsus chesapeaki whole genome sequence.</title>
        <authorList>
            <person name="Bogema D.R."/>
        </authorList>
    </citation>
    <scope>NUCLEOTIDE SEQUENCE [LARGE SCALE GENOMIC DNA]</scope>
    <source>
        <strain evidence="8">ATCC PRA-425</strain>
    </source>
</reference>
<evidence type="ECO:0000313" key="8">
    <source>
        <dbReference type="EMBL" id="KAF4668216.1"/>
    </source>
</evidence>
<dbReference type="Proteomes" id="UP000591131">
    <property type="component" value="Unassembled WGS sequence"/>
</dbReference>
<feature type="domain" description="HECT" evidence="7">
    <location>
        <begin position="535"/>
        <end position="839"/>
    </location>
</feature>
<dbReference type="SUPFAM" id="SSF52540">
    <property type="entry name" value="P-loop containing nucleoside triphosphate hydrolases"/>
    <property type="match status" value="1"/>
</dbReference>
<dbReference type="GO" id="GO:0000209">
    <property type="term" value="P:protein polyubiquitination"/>
    <property type="evidence" value="ECO:0007669"/>
    <property type="project" value="InterPro"/>
</dbReference>
<comment type="catalytic activity">
    <reaction evidence="1">
        <text>S-ubiquitinyl-[E2 ubiquitin-conjugating enzyme]-L-cysteine + [acceptor protein]-L-lysine = [E2 ubiquitin-conjugating enzyme]-L-cysteine + N(6)-ubiquitinyl-[acceptor protein]-L-lysine.</text>
        <dbReference type="EC" id="2.3.2.26"/>
    </reaction>
</comment>
<dbReference type="SUPFAM" id="SSF56204">
    <property type="entry name" value="Hect, E3 ligase catalytic domain"/>
    <property type="match status" value="1"/>
</dbReference>
<evidence type="ECO:0000256" key="1">
    <source>
        <dbReference type="ARBA" id="ARBA00000885"/>
    </source>
</evidence>
<dbReference type="GO" id="GO:0061630">
    <property type="term" value="F:ubiquitin protein ligase activity"/>
    <property type="evidence" value="ECO:0007669"/>
    <property type="project" value="UniProtKB-EC"/>
</dbReference>
<gene>
    <name evidence="8" type="ORF">FOL47_003139</name>
</gene>
<dbReference type="InterPro" id="IPR003959">
    <property type="entry name" value="ATPase_AAA_core"/>
</dbReference>
<dbReference type="OrthoDB" id="409931at2759"/>
<dbReference type="CDD" id="cd00078">
    <property type="entry name" value="HECTc"/>
    <property type="match status" value="1"/>
</dbReference>
<comment type="caution">
    <text evidence="8">The sequence shown here is derived from an EMBL/GenBank/DDBJ whole genome shotgun (WGS) entry which is preliminary data.</text>
</comment>
<comment type="caution">
    <text evidence="5">Lacks conserved residue(s) required for the propagation of feature annotation.</text>
</comment>
<keyword evidence="4 5" id="KW-0833">Ubl conjugation pathway</keyword>
<evidence type="ECO:0000313" key="9">
    <source>
        <dbReference type="Proteomes" id="UP000591131"/>
    </source>
</evidence>
<keyword evidence="9" id="KW-1185">Reference proteome</keyword>
<name>A0A7J6MA21_PERCH</name>
<dbReference type="PANTHER" id="PTHR45700:SF8">
    <property type="entry name" value="HECT-TYPE E3 UBIQUITIN TRANSFERASE"/>
    <property type="match status" value="1"/>
</dbReference>
<dbReference type="Gene3D" id="3.30.2410.10">
    <property type="entry name" value="Hect, E3 ligase catalytic domain"/>
    <property type="match status" value="1"/>
</dbReference>
<dbReference type="InterPro" id="IPR044611">
    <property type="entry name" value="E3A/B/C-like"/>
</dbReference>
<evidence type="ECO:0000256" key="2">
    <source>
        <dbReference type="ARBA" id="ARBA00012485"/>
    </source>
</evidence>
<organism evidence="8 9">
    <name type="scientific">Perkinsus chesapeaki</name>
    <name type="common">Clam parasite</name>
    <name type="synonym">Perkinsus andrewsi</name>
    <dbReference type="NCBI Taxonomy" id="330153"/>
    <lineage>
        <taxon>Eukaryota</taxon>
        <taxon>Sar</taxon>
        <taxon>Alveolata</taxon>
        <taxon>Perkinsozoa</taxon>
        <taxon>Perkinsea</taxon>
        <taxon>Perkinsida</taxon>
        <taxon>Perkinsidae</taxon>
        <taxon>Perkinsus</taxon>
    </lineage>
</organism>
<dbReference type="EC" id="2.3.2.26" evidence="2"/>
<dbReference type="Gene3D" id="3.90.1750.10">
    <property type="entry name" value="Hect, E3 ligase catalytic domains"/>
    <property type="match status" value="1"/>
</dbReference>
<dbReference type="InterPro" id="IPR027417">
    <property type="entry name" value="P-loop_NTPase"/>
</dbReference>
<evidence type="ECO:0000256" key="5">
    <source>
        <dbReference type="PROSITE-ProRule" id="PRU00104"/>
    </source>
</evidence>
<dbReference type="EMBL" id="JAAPAO010000195">
    <property type="protein sequence ID" value="KAF4668216.1"/>
    <property type="molecule type" value="Genomic_DNA"/>
</dbReference>
<dbReference type="Pfam" id="PF00632">
    <property type="entry name" value="HECT"/>
    <property type="match status" value="1"/>
</dbReference>
<evidence type="ECO:0000259" key="7">
    <source>
        <dbReference type="PROSITE" id="PS50237"/>
    </source>
</evidence>
<dbReference type="GO" id="GO:0016887">
    <property type="term" value="F:ATP hydrolysis activity"/>
    <property type="evidence" value="ECO:0007669"/>
    <property type="project" value="InterPro"/>
</dbReference>